<dbReference type="InterPro" id="IPR036736">
    <property type="entry name" value="ACP-like_sf"/>
</dbReference>
<dbReference type="NCBIfam" id="TIGR01733">
    <property type="entry name" value="AA-adenyl-dom"/>
    <property type="match status" value="1"/>
</dbReference>
<dbReference type="PANTHER" id="PTHR45527:SF1">
    <property type="entry name" value="FATTY ACID SYNTHASE"/>
    <property type="match status" value="1"/>
</dbReference>
<sequence>MKNEIDKYNLSYSQQSLYFLQELNPSNTSYNVGIAFRFYQNFNEELFRATFNQLLLRHDILKTKFLKENGEIYQYIDKQAKYDLVIRDISELNDTKISEQVNSDFHVSYNLLTDNLLRIYLYRHKNYVLVSIVLHHIIADFNSVEILMNDFITIYDSLMKKQKVSISSMPALYKNFVEEERDFICSEKFPSKMKFWENKLKDRNEDLDFDIEAEQESTFLVTKGSKVEFEIKSEENAKIKSLCEKIHVSPFIFFLTVYKLFLFQVYGKRDVVVGVPVSLRRAIKYKAAIGNFINLLPIRMSNKGGNFIQNAKEVNDTFINAMLHKKVPYSLMVEHLNPNRDKKDPIFQTTFNYLSKRTDSNLYMDQSLDVLQTILGYSIKSFPLKQQLDQMDLSLELVEHHEGFTGIFKYNNAVFNQNLIRDYAFRYKKLLSRIVNHIESDIDHFRYANENERKELISISTKRIKNFKSYFNVMELIEENFSAYPERIAIRDMQKAITYQQLQVKVDILAACLEQKGIQKNDCVVVYMEKSAEVIAAFLAIIKIGAIYVPVDTSFPKSRIDDILESTTPAAILTTKSLKEKEVFLNNAICVDSSLKSDPLLNRDNKIVRVKPKDSAYIIFTSGSTGKPKGVEVQHQALVNFLLSMREILTLQKKDKVNIGGITNISFDISILEFLLPLVSGGQATLLTKEVLASPRMFEKIIADFEINIFQGTATTWSMILGSAWPGDKNLDVLIGGEMVSKALSNELTSKFSKVWNVYGPTEATIWTTIKQLSPKDEIVSAGYPIHNMGAYILDETYQIVQKNVIGKLYLSGVGLAKGYYKQENLTNERFFEIELDGIKKRIYDTGDLAKYLDNGEIQIIGRDDSQVKLSGYRIELGEIENKLNKFNGIKRSAVLIKEQKLVAYIVYEGRRDNLLGELKDYCRQELPVYMIPSEFIKVDTIPLTPNQKTDKKQLISLKGDRLSESSKTVRDGSYAYKDMIHVWGETLGHQNFGIKDNFFDIGGTSLLAMVLQQKIEKELRVQVSVADIFTYPTVYNLAEFLESQRSHKQKKQIKQIENSRKTSKLGNLRKRRNRKV</sequence>
<dbReference type="SMART" id="SM00823">
    <property type="entry name" value="PKS_PP"/>
    <property type="match status" value="1"/>
</dbReference>
<dbReference type="FunFam" id="3.40.50.980:FF:000001">
    <property type="entry name" value="Non-ribosomal peptide synthetase"/>
    <property type="match status" value="1"/>
</dbReference>
<dbReference type="PROSITE" id="PS50075">
    <property type="entry name" value="CARRIER"/>
    <property type="match status" value="1"/>
</dbReference>
<evidence type="ECO:0000313" key="7">
    <source>
        <dbReference type="Proteomes" id="UP000003573"/>
    </source>
</evidence>
<protein>
    <submittedName>
        <fullName evidence="6">AMP-binding enzyme</fullName>
    </submittedName>
</protein>
<evidence type="ECO:0000313" key="6">
    <source>
        <dbReference type="EMBL" id="EHJ52619.1"/>
    </source>
</evidence>
<gene>
    <name evidence="6" type="ORF">STRMA_0782</name>
</gene>
<dbReference type="InterPro" id="IPR025110">
    <property type="entry name" value="AMP-bd_C"/>
</dbReference>
<dbReference type="InterPro" id="IPR001242">
    <property type="entry name" value="Condensation_dom"/>
</dbReference>
<dbReference type="GO" id="GO:0031177">
    <property type="term" value="F:phosphopantetheine binding"/>
    <property type="evidence" value="ECO:0007669"/>
    <property type="project" value="InterPro"/>
</dbReference>
<dbReference type="SUPFAM" id="SSF47336">
    <property type="entry name" value="ACP-like"/>
    <property type="match status" value="1"/>
</dbReference>
<evidence type="ECO:0000256" key="2">
    <source>
        <dbReference type="ARBA" id="ARBA00022450"/>
    </source>
</evidence>
<dbReference type="InterPro" id="IPR000873">
    <property type="entry name" value="AMP-dep_synth/lig_dom"/>
</dbReference>
<dbReference type="Pfam" id="PF00501">
    <property type="entry name" value="AMP-binding"/>
    <property type="match status" value="1"/>
</dbReference>
<dbReference type="PROSITE" id="PS00455">
    <property type="entry name" value="AMP_BINDING"/>
    <property type="match status" value="1"/>
</dbReference>
<dbReference type="GO" id="GO:0005737">
    <property type="term" value="C:cytoplasm"/>
    <property type="evidence" value="ECO:0007669"/>
    <property type="project" value="TreeGrafter"/>
</dbReference>
<dbReference type="GO" id="GO:0003824">
    <property type="term" value="F:catalytic activity"/>
    <property type="evidence" value="ECO:0007669"/>
    <property type="project" value="InterPro"/>
</dbReference>
<dbReference type="Gene3D" id="3.30.559.10">
    <property type="entry name" value="Chloramphenicol acetyltransferase-like domain"/>
    <property type="match status" value="1"/>
</dbReference>
<dbReference type="Gene3D" id="1.10.1200.10">
    <property type="entry name" value="ACP-like"/>
    <property type="match status" value="1"/>
</dbReference>
<name>G5JUF9_9STRE</name>
<feature type="region of interest" description="Disordered" evidence="4">
    <location>
        <begin position="1050"/>
        <end position="1077"/>
    </location>
</feature>
<dbReference type="Pfam" id="PF00550">
    <property type="entry name" value="PP-binding"/>
    <property type="match status" value="1"/>
</dbReference>
<dbReference type="GO" id="GO:0008610">
    <property type="term" value="P:lipid biosynthetic process"/>
    <property type="evidence" value="ECO:0007669"/>
    <property type="project" value="UniProtKB-ARBA"/>
</dbReference>
<evidence type="ECO:0000259" key="5">
    <source>
        <dbReference type="PROSITE" id="PS50075"/>
    </source>
</evidence>
<dbReference type="InterPro" id="IPR010071">
    <property type="entry name" value="AA_adenyl_dom"/>
</dbReference>
<evidence type="ECO:0000256" key="3">
    <source>
        <dbReference type="ARBA" id="ARBA00022553"/>
    </source>
</evidence>
<keyword evidence="2" id="KW-0596">Phosphopantetheine</keyword>
<dbReference type="Pfam" id="PF00668">
    <property type="entry name" value="Condensation"/>
    <property type="match status" value="1"/>
</dbReference>
<dbReference type="InterPro" id="IPR023213">
    <property type="entry name" value="CAT-like_dom_sf"/>
</dbReference>
<dbReference type="Gene3D" id="3.30.300.30">
    <property type="match status" value="1"/>
</dbReference>
<dbReference type="Gene3D" id="3.40.50.12780">
    <property type="entry name" value="N-terminal domain of ligase-like"/>
    <property type="match status" value="1"/>
</dbReference>
<evidence type="ECO:0000256" key="4">
    <source>
        <dbReference type="SAM" id="MobiDB-lite"/>
    </source>
</evidence>
<evidence type="ECO:0000256" key="1">
    <source>
        <dbReference type="ARBA" id="ARBA00001957"/>
    </source>
</evidence>
<dbReference type="InterPro" id="IPR045851">
    <property type="entry name" value="AMP-bd_C_sf"/>
</dbReference>
<comment type="cofactor">
    <cofactor evidence="1">
        <name>pantetheine 4'-phosphate</name>
        <dbReference type="ChEBI" id="CHEBI:47942"/>
    </cofactor>
</comment>
<dbReference type="eggNOG" id="COG1020">
    <property type="taxonomic scope" value="Bacteria"/>
</dbReference>
<dbReference type="STRING" id="764298.STRMA_0782"/>
<dbReference type="Proteomes" id="UP000003573">
    <property type="component" value="Unassembled WGS sequence"/>
</dbReference>
<dbReference type="SUPFAM" id="SSF52777">
    <property type="entry name" value="CoA-dependent acyltransferases"/>
    <property type="match status" value="2"/>
</dbReference>
<dbReference type="Pfam" id="PF13193">
    <property type="entry name" value="AMP-binding_C"/>
    <property type="match status" value="1"/>
</dbReference>
<dbReference type="InterPro" id="IPR020845">
    <property type="entry name" value="AMP-binding_CS"/>
</dbReference>
<feature type="compositionally biased region" description="Basic residues" evidence="4">
    <location>
        <begin position="1062"/>
        <end position="1077"/>
    </location>
</feature>
<dbReference type="CDD" id="cd05930">
    <property type="entry name" value="A_NRPS"/>
    <property type="match status" value="1"/>
</dbReference>
<dbReference type="InterPro" id="IPR020806">
    <property type="entry name" value="PKS_PP-bd"/>
</dbReference>
<reference evidence="6 7" key="1">
    <citation type="journal article" date="2014" name="Int. J. Syst. Evol. Microbiol.">
        <title>Phylogenomics and the dynamic genome evolution of the genus Streptococcus.</title>
        <authorList>
            <consortium name="The Broad Institute Genome Sequencing Platform"/>
            <person name="Richards V.P."/>
            <person name="Palmer S.R."/>
            <person name="Pavinski Bitar P.D."/>
            <person name="Qin X."/>
            <person name="Weinstock G.M."/>
            <person name="Highlander S.K."/>
            <person name="Town C.D."/>
            <person name="Burne R.A."/>
            <person name="Stanhope M.J."/>
        </authorList>
    </citation>
    <scope>NUCLEOTIDE SEQUENCE [LARGE SCALE GENOMIC DNA]</scope>
    <source>
        <strain evidence="6 7">NCTC 11558</strain>
    </source>
</reference>
<comment type="caution">
    <text evidence="6">The sequence shown here is derived from an EMBL/GenBank/DDBJ whole genome shotgun (WGS) entry which is preliminary data.</text>
</comment>
<dbReference type="EMBL" id="AEUW02000001">
    <property type="protein sequence ID" value="EHJ52619.1"/>
    <property type="molecule type" value="Genomic_DNA"/>
</dbReference>
<dbReference type="GO" id="GO:0044550">
    <property type="term" value="P:secondary metabolite biosynthetic process"/>
    <property type="evidence" value="ECO:0007669"/>
    <property type="project" value="TreeGrafter"/>
</dbReference>
<dbReference type="InterPro" id="IPR009081">
    <property type="entry name" value="PP-bd_ACP"/>
</dbReference>
<feature type="domain" description="Carrier" evidence="5">
    <location>
        <begin position="971"/>
        <end position="1046"/>
    </location>
</feature>
<dbReference type="GO" id="GO:0043041">
    <property type="term" value="P:amino acid activation for nonribosomal peptide biosynthetic process"/>
    <property type="evidence" value="ECO:0007669"/>
    <property type="project" value="TreeGrafter"/>
</dbReference>
<keyword evidence="3" id="KW-0597">Phosphoprotein</keyword>
<proteinExistence type="predicted"/>
<dbReference type="InterPro" id="IPR042099">
    <property type="entry name" value="ANL_N_sf"/>
</dbReference>
<organism evidence="6 7">
    <name type="scientific">Streptococcus macacae NCTC 11558</name>
    <dbReference type="NCBI Taxonomy" id="764298"/>
    <lineage>
        <taxon>Bacteria</taxon>
        <taxon>Bacillati</taxon>
        <taxon>Bacillota</taxon>
        <taxon>Bacilli</taxon>
        <taxon>Lactobacillales</taxon>
        <taxon>Streptococcaceae</taxon>
        <taxon>Streptococcus</taxon>
    </lineage>
</organism>
<accession>G5JUF9</accession>
<dbReference type="Gene3D" id="3.30.559.30">
    <property type="entry name" value="Nonribosomal peptide synthetase, condensation domain"/>
    <property type="match status" value="1"/>
</dbReference>
<dbReference type="SUPFAM" id="SSF56801">
    <property type="entry name" value="Acetyl-CoA synthetase-like"/>
    <property type="match status" value="1"/>
</dbReference>
<dbReference type="PANTHER" id="PTHR45527">
    <property type="entry name" value="NONRIBOSOMAL PEPTIDE SYNTHETASE"/>
    <property type="match status" value="1"/>
</dbReference>
<dbReference type="AlphaFoldDB" id="G5JUF9"/>
<keyword evidence="7" id="KW-1185">Reference proteome</keyword>
<dbReference type="RefSeq" id="WP_003080881.1">
    <property type="nucleotide sequence ID" value="NZ_AEUW02000001.1"/>
</dbReference>